<dbReference type="FunFam" id="1.10.238.20:FF:000001">
    <property type="entry name" value="General odorant-binding protein lush"/>
    <property type="match status" value="1"/>
</dbReference>
<dbReference type="Pfam" id="PF01395">
    <property type="entry name" value="PBP_GOBP"/>
    <property type="match status" value="1"/>
</dbReference>
<dbReference type="Gene3D" id="1.10.238.20">
    <property type="entry name" value="Pheromone/general odorant binding protein domain"/>
    <property type="match status" value="1"/>
</dbReference>
<keyword evidence="3" id="KW-0964">Secreted</keyword>
<dbReference type="RefSeq" id="XP_017878110.1">
    <property type="nucleotide sequence ID" value="XM_018022621.2"/>
</dbReference>
<reference evidence="7" key="1">
    <citation type="submission" date="2025-08" db="UniProtKB">
        <authorList>
            <consortium name="RefSeq"/>
        </authorList>
    </citation>
    <scope>IDENTIFICATION</scope>
    <source>
        <tissue evidence="7">Whole body</tissue>
    </source>
</reference>
<evidence type="ECO:0000256" key="4">
    <source>
        <dbReference type="ARBA" id="ARBA00022729"/>
    </source>
</evidence>
<protein>
    <submittedName>
        <fullName evidence="7">General odorant-binding protein 56d-like</fullName>
    </submittedName>
</protein>
<keyword evidence="4 5" id="KW-0732">Signal</keyword>
<comment type="similarity">
    <text evidence="2">Belongs to the PBP/GOBP family.</text>
</comment>
<dbReference type="InterPro" id="IPR006170">
    <property type="entry name" value="PBP/GOBP"/>
</dbReference>
<accession>A0AAJ7N538</accession>
<proteinExistence type="inferred from homology"/>
<evidence type="ECO:0000256" key="5">
    <source>
        <dbReference type="SAM" id="SignalP"/>
    </source>
</evidence>
<evidence type="ECO:0000313" key="7">
    <source>
        <dbReference type="RefSeq" id="XP_017878110.1"/>
    </source>
</evidence>
<evidence type="ECO:0000256" key="3">
    <source>
        <dbReference type="ARBA" id="ARBA00022525"/>
    </source>
</evidence>
<feature type="signal peptide" evidence="5">
    <location>
        <begin position="1"/>
        <end position="17"/>
    </location>
</feature>
<feature type="chain" id="PRO_5042584324" evidence="5">
    <location>
        <begin position="18"/>
        <end position="134"/>
    </location>
</feature>
<keyword evidence="6" id="KW-1185">Reference proteome</keyword>
<comment type="subcellular location">
    <subcellularLocation>
        <location evidence="1">Secreted</location>
    </subcellularLocation>
</comment>
<evidence type="ECO:0000256" key="2">
    <source>
        <dbReference type="ARBA" id="ARBA00008098"/>
    </source>
</evidence>
<dbReference type="GO" id="GO:0005615">
    <property type="term" value="C:extracellular space"/>
    <property type="evidence" value="ECO:0007669"/>
    <property type="project" value="TreeGrafter"/>
</dbReference>
<sequence length="134" mass="14516">MKTIAVVLAICFVGAMALTDEQKAKLAEHKAVCITETGVDAQVVENAKNGNWADGDEKLECFSACMLKRIGIMRPDGSISEEVTRQKAPTDIPKEKIDDVINKCKGTTGANDCKKAANLAKCFIENKSFNVLTH</sequence>
<dbReference type="InterPro" id="IPR036728">
    <property type="entry name" value="PBP_GOBP_sf"/>
</dbReference>
<dbReference type="PANTHER" id="PTHR11857">
    <property type="entry name" value="ODORANT BINDING PROTEIN-RELATED"/>
    <property type="match status" value="1"/>
</dbReference>
<dbReference type="PANTHER" id="PTHR11857:SF43">
    <property type="entry name" value="GEO07291P1-RELATED"/>
    <property type="match status" value="1"/>
</dbReference>
<dbReference type="AlphaFoldDB" id="A0AAJ7N538"/>
<dbReference type="SMART" id="SM00708">
    <property type="entry name" value="PhBP"/>
    <property type="match status" value="1"/>
</dbReference>
<dbReference type="KEGG" id="ccal:108623818"/>
<dbReference type="GO" id="GO:0005549">
    <property type="term" value="F:odorant binding"/>
    <property type="evidence" value="ECO:0007669"/>
    <property type="project" value="InterPro"/>
</dbReference>
<gene>
    <name evidence="7" type="primary">LOC108623818</name>
</gene>
<dbReference type="SUPFAM" id="SSF47565">
    <property type="entry name" value="Insect pheromone/odorant-binding proteins"/>
    <property type="match status" value="1"/>
</dbReference>
<evidence type="ECO:0000256" key="1">
    <source>
        <dbReference type="ARBA" id="ARBA00004613"/>
    </source>
</evidence>
<name>A0AAJ7N538_9HYME</name>
<dbReference type="GeneID" id="108623818"/>
<organism evidence="6 7">
    <name type="scientific">Ceratina calcarata</name>
    <dbReference type="NCBI Taxonomy" id="156304"/>
    <lineage>
        <taxon>Eukaryota</taxon>
        <taxon>Metazoa</taxon>
        <taxon>Ecdysozoa</taxon>
        <taxon>Arthropoda</taxon>
        <taxon>Hexapoda</taxon>
        <taxon>Insecta</taxon>
        <taxon>Pterygota</taxon>
        <taxon>Neoptera</taxon>
        <taxon>Endopterygota</taxon>
        <taxon>Hymenoptera</taxon>
        <taxon>Apocrita</taxon>
        <taxon>Aculeata</taxon>
        <taxon>Apoidea</taxon>
        <taxon>Anthophila</taxon>
        <taxon>Apidae</taxon>
        <taxon>Ceratina</taxon>
        <taxon>Zadontomerus</taxon>
    </lineage>
</organism>
<dbReference type="Proteomes" id="UP000694925">
    <property type="component" value="Unplaced"/>
</dbReference>
<dbReference type="GO" id="GO:0007608">
    <property type="term" value="P:sensory perception of smell"/>
    <property type="evidence" value="ECO:0007669"/>
    <property type="project" value="TreeGrafter"/>
</dbReference>
<dbReference type="CDD" id="cd23992">
    <property type="entry name" value="PBP_GOBP"/>
    <property type="match status" value="1"/>
</dbReference>
<evidence type="ECO:0000313" key="6">
    <source>
        <dbReference type="Proteomes" id="UP000694925"/>
    </source>
</evidence>